<dbReference type="InterPro" id="IPR025069">
    <property type="entry name" value="Cpsf2_C"/>
</dbReference>
<evidence type="ECO:0000313" key="5">
    <source>
        <dbReference type="Proteomes" id="UP001217089"/>
    </source>
</evidence>
<evidence type="ECO:0000256" key="2">
    <source>
        <dbReference type="RuleBase" id="RU365006"/>
    </source>
</evidence>
<organism evidence="4 5">
    <name type="scientific">Tegillarca granosa</name>
    <name type="common">Malaysian cockle</name>
    <name type="synonym">Anadara granosa</name>
    <dbReference type="NCBI Taxonomy" id="220873"/>
    <lineage>
        <taxon>Eukaryota</taxon>
        <taxon>Metazoa</taxon>
        <taxon>Spiralia</taxon>
        <taxon>Lophotrochozoa</taxon>
        <taxon>Mollusca</taxon>
        <taxon>Bivalvia</taxon>
        <taxon>Autobranchia</taxon>
        <taxon>Pteriomorphia</taxon>
        <taxon>Arcoida</taxon>
        <taxon>Arcoidea</taxon>
        <taxon>Arcidae</taxon>
        <taxon>Tegillarca</taxon>
    </lineage>
</organism>
<evidence type="ECO:0000256" key="1">
    <source>
        <dbReference type="ARBA" id="ARBA00010624"/>
    </source>
</evidence>
<comment type="subcellular location">
    <subcellularLocation>
        <location evidence="2">Nucleus</location>
    </subcellularLocation>
</comment>
<comment type="similarity">
    <text evidence="1 2">Belongs to the metallo-beta-lactamase superfamily. RNA-metabolizing metallo-beta-lactamase-like family. CPSF2/YSH1 subfamily.</text>
</comment>
<accession>A0ABQ9EZI8</accession>
<keyword evidence="2" id="KW-0539">Nucleus</keyword>
<keyword evidence="2" id="KW-0694">RNA-binding</keyword>
<reference evidence="4 5" key="1">
    <citation type="submission" date="2022-12" db="EMBL/GenBank/DDBJ databases">
        <title>Chromosome-level genome of Tegillarca granosa.</title>
        <authorList>
            <person name="Kim J."/>
        </authorList>
    </citation>
    <scope>NUCLEOTIDE SEQUENCE [LARGE SCALE GENOMIC DNA]</scope>
    <source>
        <strain evidence="4">Teg-2019</strain>
        <tissue evidence="4">Adductor muscle</tissue>
    </source>
</reference>
<dbReference type="Pfam" id="PF13299">
    <property type="entry name" value="CPSF100_C"/>
    <property type="match status" value="1"/>
</dbReference>
<keyword evidence="2" id="KW-0507">mRNA processing</keyword>
<feature type="domain" description="Cleavage and polyadenylation specificity factor 2 C-terminal" evidence="3">
    <location>
        <begin position="99"/>
        <end position="192"/>
    </location>
</feature>
<evidence type="ECO:0000313" key="4">
    <source>
        <dbReference type="EMBL" id="KAJ8308805.1"/>
    </source>
</evidence>
<name>A0ABQ9EZI8_TEGGR</name>
<comment type="caution">
    <text evidence="4">The sequence shown here is derived from an EMBL/GenBank/DDBJ whole genome shotgun (WGS) entry which is preliminary data.</text>
</comment>
<dbReference type="EMBL" id="JARBDR010000657">
    <property type="protein sequence ID" value="KAJ8308805.1"/>
    <property type="molecule type" value="Genomic_DNA"/>
</dbReference>
<dbReference type="InterPro" id="IPR027075">
    <property type="entry name" value="CPSF2"/>
</dbReference>
<proteinExistence type="inferred from homology"/>
<evidence type="ECO:0000259" key="3">
    <source>
        <dbReference type="Pfam" id="PF13299"/>
    </source>
</evidence>
<protein>
    <recommendedName>
        <fullName evidence="2">Cleavage and polyadenylation specificity factor subunit 2</fullName>
    </recommendedName>
    <alternativeName>
        <fullName evidence="2">Cleavage and polyadenylation specificity factor 100 kDa subunit</fullName>
    </alternativeName>
</protein>
<dbReference type="Proteomes" id="UP001217089">
    <property type="component" value="Unassembled WGS sequence"/>
</dbReference>
<dbReference type="PANTHER" id="PTHR45922">
    <property type="entry name" value="CLEAVAGE AND POLYADENYLATION SPECIFICITY FACTOR SUBUNIT 2"/>
    <property type="match status" value="1"/>
</dbReference>
<sequence length="247" mass="27912">MDINANIQYIDFEGRSDGESIKKILNQILIRATEAATDSLADYCRRSEGMVQGKVFTPTVGEIVRLRDHVVSALDFSKAKDAELAWIDGFMDLSLDPDNEEDNEVDSMISVPTLEALPANQIQGHKAVFVNEPKLSDFKLVLLQEGIQAEFAAGVLICNNMVAVKKNEAGRIQLEGAICDDYFKIRELLYSHRHLIIDTCMYNMELKLNYSRTFRESLLVDTNNTLNKCECLSVFTVFNDKIFNNRS</sequence>
<gene>
    <name evidence="4" type="ORF">KUTeg_013679</name>
</gene>
<keyword evidence="5" id="KW-1185">Reference proteome</keyword>
<dbReference type="PANTHER" id="PTHR45922:SF1">
    <property type="entry name" value="CLEAVAGE AND POLYADENYLATION SPECIFICITY FACTOR SUBUNIT 2"/>
    <property type="match status" value="1"/>
</dbReference>
<dbReference type="InterPro" id="IPR036866">
    <property type="entry name" value="RibonucZ/Hydroxyglut_hydro"/>
</dbReference>
<dbReference type="SUPFAM" id="SSF56281">
    <property type="entry name" value="Metallo-hydrolase/oxidoreductase"/>
    <property type="match status" value="1"/>
</dbReference>